<accession>A0A1E1L2G7</accession>
<proteinExistence type="predicted"/>
<name>A0A1E1L2G7_9HELO</name>
<dbReference type="EMBL" id="FJUW01000033">
    <property type="protein sequence ID" value="CZT04675.1"/>
    <property type="molecule type" value="Genomic_DNA"/>
</dbReference>
<organism evidence="2 3">
    <name type="scientific">Rhynchosporium graminicola</name>
    <dbReference type="NCBI Taxonomy" id="2792576"/>
    <lineage>
        <taxon>Eukaryota</taxon>
        <taxon>Fungi</taxon>
        <taxon>Dikarya</taxon>
        <taxon>Ascomycota</taxon>
        <taxon>Pezizomycotina</taxon>
        <taxon>Leotiomycetes</taxon>
        <taxon>Helotiales</taxon>
        <taxon>Ploettnerulaceae</taxon>
        <taxon>Rhynchosporium</taxon>
    </lineage>
</organism>
<dbReference type="AlphaFoldDB" id="A0A1E1L2G7"/>
<keyword evidence="3" id="KW-1185">Reference proteome</keyword>
<evidence type="ECO:0000313" key="2">
    <source>
        <dbReference type="EMBL" id="CZT04675.1"/>
    </source>
</evidence>
<gene>
    <name evidence="2" type="ORF">RCO7_05541</name>
</gene>
<sequence>MCYTILTKTYKICLHKIKRITLCTDPYCCSSTRFPTSSLTPGLCPDRTWDSNQKYIDTESPVPKALSEAIIERRRWLARNLLLSFMLYGVVALVIFFAWAVEMERKREEMNERHRMEDEKWHEIHKNMAIWKGVTAAIPVVGDVLMFAFGERHTDD</sequence>
<feature type="transmembrane region" description="Helical" evidence="1">
    <location>
        <begin position="129"/>
        <end position="150"/>
    </location>
</feature>
<evidence type="ECO:0000256" key="1">
    <source>
        <dbReference type="SAM" id="Phobius"/>
    </source>
</evidence>
<protein>
    <submittedName>
        <fullName evidence="2">Uncharacterized protein</fullName>
    </submittedName>
</protein>
<comment type="caution">
    <text evidence="2">The sequence shown here is derived from an EMBL/GenBank/DDBJ whole genome shotgun (WGS) entry which is preliminary data.</text>
</comment>
<feature type="transmembrane region" description="Helical" evidence="1">
    <location>
        <begin position="81"/>
        <end position="101"/>
    </location>
</feature>
<dbReference type="Proteomes" id="UP000178129">
    <property type="component" value="Unassembled WGS sequence"/>
</dbReference>
<keyword evidence="1" id="KW-0812">Transmembrane</keyword>
<keyword evidence="1" id="KW-0472">Membrane</keyword>
<reference evidence="3" key="1">
    <citation type="submission" date="2016-03" db="EMBL/GenBank/DDBJ databases">
        <authorList>
            <person name="Ploux O."/>
        </authorList>
    </citation>
    <scope>NUCLEOTIDE SEQUENCE [LARGE SCALE GENOMIC DNA]</scope>
    <source>
        <strain evidence="3">UK7</strain>
    </source>
</reference>
<keyword evidence="1" id="KW-1133">Transmembrane helix</keyword>
<evidence type="ECO:0000313" key="3">
    <source>
        <dbReference type="Proteomes" id="UP000178129"/>
    </source>
</evidence>
<dbReference type="InParanoid" id="A0A1E1L2G7"/>